<dbReference type="InterPro" id="IPR019734">
    <property type="entry name" value="TPR_rpt"/>
</dbReference>
<name>A0AAD5W2T1_9AGAR</name>
<dbReference type="PROSITE" id="PS50102">
    <property type="entry name" value="RRM"/>
    <property type="match status" value="1"/>
</dbReference>
<dbReference type="Pfam" id="PF13181">
    <property type="entry name" value="TPR_8"/>
    <property type="match status" value="2"/>
</dbReference>
<dbReference type="PRINTS" id="PR01848">
    <property type="entry name" value="U2AUXFACTOR"/>
</dbReference>
<dbReference type="Pfam" id="PF00642">
    <property type="entry name" value="zf-CCCH"/>
    <property type="match status" value="2"/>
</dbReference>
<dbReference type="FunFam" id="3.30.70.330:FF:000066">
    <property type="entry name" value="Splicing factor u2af 23 kDa subunit"/>
    <property type="match status" value="1"/>
</dbReference>
<keyword evidence="5" id="KW-0498">Mitosis</keyword>
<dbReference type="SMART" id="SM00356">
    <property type="entry name" value="ZnF_C3H1"/>
    <property type="match status" value="2"/>
</dbReference>
<feature type="repeat" description="TPR" evidence="11">
    <location>
        <begin position="649"/>
        <end position="682"/>
    </location>
</feature>
<dbReference type="InterPro" id="IPR009145">
    <property type="entry name" value="U2AF_small"/>
</dbReference>
<evidence type="ECO:0000256" key="1">
    <source>
        <dbReference type="ARBA" id="ARBA00022618"/>
    </source>
</evidence>
<dbReference type="InterPro" id="IPR007192">
    <property type="entry name" value="APC8"/>
</dbReference>
<dbReference type="PROSITE" id="PS50103">
    <property type="entry name" value="ZF_C3H1"/>
    <property type="match status" value="2"/>
</dbReference>
<dbReference type="AlphaFoldDB" id="A0AAD5W2T1"/>
<dbReference type="Proteomes" id="UP001213000">
    <property type="component" value="Unassembled WGS sequence"/>
</dbReference>
<evidence type="ECO:0000256" key="13">
    <source>
        <dbReference type="SAM" id="MobiDB-lite"/>
    </source>
</evidence>
<evidence type="ECO:0000256" key="11">
    <source>
        <dbReference type="PROSITE-ProRule" id="PRU00339"/>
    </source>
</evidence>
<evidence type="ECO:0000256" key="7">
    <source>
        <dbReference type="ARBA" id="ARBA00022803"/>
    </source>
</evidence>
<dbReference type="GO" id="GO:0045842">
    <property type="term" value="P:positive regulation of mitotic metaphase/anaphase transition"/>
    <property type="evidence" value="ECO:0007669"/>
    <property type="project" value="TreeGrafter"/>
</dbReference>
<evidence type="ECO:0000313" key="16">
    <source>
        <dbReference type="EMBL" id="KAJ3575101.1"/>
    </source>
</evidence>
<evidence type="ECO:0000256" key="2">
    <source>
        <dbReference type="ARBA" id="ARBA00022723"/>
    </source>
</evidence>
<evidence type="ECO:0000256" key="3">
    <source>
        <dbReference type="ARBA" id="ARBA00022737"/>
    </source>
</evidence>
<keyword evidence="4 12" id="KW-0863">Zinc-finger</keyword>
<dbReference type="SMART" id="SM00028">
    <property type="entry name" value="TPR"/>
    <property type="match status" value="6"/>
</dbReference>
<keyword evidence="10" id="KW-0694">RNA-binding</keyword>
<keyword evidence="7 11" id="KW-0802">TPR repeat</keyword>
<protein>
    <submittedName>
        <fullName evidence="16">Uncharacterized protein</fullName>
    </submittedName>
</protein>
<feature type="compositionally biased region" description="Polar residues" evidence="13">
    <location>
        <begin position="268"/>
        <end position="277"/>
    </location>
</feature>
<dbReference type="GO" id="GO:0003723">
    <property type="term" value="F:RNA binding"/>
    <property type="evidence" value="ECO:0007669"/>
    <property type="project" value="UniProtKB-UniRule"/>
</dbReference>
<keyword evidence="9" id="KW-0131">Cell cycle</keyword>
<accession>A0AAD5W2T1</accession>
<dbReference type="PANTHER" id="PTHR12558">
    <property type="entry name" value="CELL DIVISION CYCLE 16,23,27"/>
    <property type="match status" value="1"/>
</dbReference>
<feature type="region of interest" description="Disordered" evidence="13">
    <location>
        <begin position="256"/>
        <end position="311"/>
    </location>
</feature>
<dbReference type="Gene3D" id="1.25.40.10">
    <property type="entry name" value="Tetratricopeptide repeat domain"/>
    <property type="match status" value="2"/>
</dbReference>
<gene>
    <name evidence="16" type="ORF">NP233_g1327</name>
</gene>
<feature type="domain" description="C3H1-type" evidence="15">
    <location>
        <begin position="12"/>
        <end position="40"/>
    </location>
</feature>
<evidence type="ECO:0000256" key="5">
    <source>
        <dbReference type="ARBA" id="ARBA00022776"/>
    </source>
</evidence>
<feature type="zinc finger region" description="C3H1-type" evidence="12">
    <location>
        <begin position="142"/>
        <end position="169"/>
    </location>
</feature>
<keyword evidence="8 12" id="KW-0862">Zinc</keyword>
<dbReference type="InterPro" id="IPR012677">
    <property type="entry name" value="Nucleotide-bd_a/b_plait_sf"/>
</dbReference>
<keyword evidence="17" id="KW-1185">Reference proteome</keyword>
<evidence type="ECO:0000259" key="15">
    <source>
        <dbReference type="PROSITE" id="PS50103"/>
    </source>
</evidence>
<keyword evidence="3" id="KW-0677">Repeat</keyword>
<dbReference type="PANTHER" id="PTHR12558:SF10">
    <property type="entry name" value="CELL DIVISION CYCLE PROTEIN 23 HOMOLOG"/>
    <property type="match status" value="1"/>
</dbReference>
<keyword evidence="1" id="KW-0132">Cell division</keyword>
<evidence type="ECO:0000313" key="17">
    <source>
        <dbReference type="Proteomes" id="UP001213000"/>
    </source>
</evidence>
<dbReference type="GO" id="GO:0008270">
    <property type="term" value="F:zinc ion binding"/>
    <property type="evidence" value="ECO:0007669"/>
    <property type="project" value="UniProtKB-KW"/>
</dbReference>
<dbReference type="GO" id="GO:0005680">
    <property type="term" value="C:anaphase-promoting complex"/>
    <property type="evidence" value="ECO:0007669"/>
    <property type="project" value="InterPro"/>
</dbReference>
<dbReference type="InterPro" id="IPR000571">
    <property type="entry name" value="Znf_CCCH"/>
</dbReference>
<keyword evidence="6" id="KW-0833">Ubl conjugation pathway</keyword>
<feature type="domain" description="C3H1-type" evidence="15">
    <location>
        <begin position="142"/>
        <end position="169"/>
    </location>
</feature>
<evidence type="ECO:0000256" key="4">
    <source>
        <dbReference type="ARBA" id="ARBA00022771"/>
    </source>
</evidence>
<feature type="region of interest" description="Disordered" evidence="13">
    <location>
        <begin position="189"/>
        <end position="223"/>
    </location>
</feature>
<sequence length="828" mass="94728">MASHLANIFGTEQDRVNCSFYYKIGACRHGDRCSRKHIRPPFSQTILLPNVYHNPAHDPVCKLTEKELQEGFDAVYEDLYCELAKFGHLLELHVCDNVGDHLIGNVYARYEWETEAQAAVDSCNERWYAGRPLYAELSPVTDFREACCRQNENGECNRGGFCNFMHLRNASPDLVKQLRHGQRLERKLHPLKQQGGGGWEPSQRHRSASPPSRRGRDDASTAAELRVATKECSERGLIMASKWVSELVLAFPFSKRKGTPDSEPQGALNFSTSTPARAQSHGPVASFSDAPSPMSTQMMSQEPGSGVIHPAFAHRSYGQPAHAKALENELEKQDEDMLLASRAFIDSREFSRAIHVLKDGRSAKARFVRVYCKFMASEKKAMRDWRKLDNNRLQPPVPVNKVLSELLDEVNDTGDAWLLFLKALFLSRLSRREEAIECALISIAGFPWNWSCWTLLGSCVGDGEEVMANNFTPTHPLVYMFQIKTLSELHQPTENELALCDRLLSRDFFPNSVWLMSLRACVLYHLHEFSQAEQQFEKILAIDPYRIDDIDIYSNILYVTDNRLKLSRLAHEFLALEKDRPEICCLVGNHYSLRAEHEKAVKYFRRATQLDRTYLSAWTLMGHEYVEMKNSHAAIEAYRRAVDVNRKDYRAWYGLGQAYELLSMHQYSLYYYQRATALRPYDIRLWQAQGLCYEEIGRRRDAIECYKRALIPADPHEISINLKLANLYWSLDDFAEAVAYHRRVVEVCQADLRPIQEYAKSCLQVAEYHMKAPDGDLELARDYLERVAASNAEDVMKATELLKIVKLNIQAKEQNPGVASETGDKEAS</sequence>
<dbReference type="Pfam" id="PF04049">
    <property type="entry name" value="ANAPC8"/>
    <property type="match status" value="1"/>
</dbReference>
<feature type="repeat" description="TPR" evidence="11">
    <location>
        <begin position="615"/>
        <end position="648"/>
    </location>
</feature>
<feature type="repeat" description="TPR" evidence="11">
    <location>
        <begin position="581"/>
        <end position="614"/>
    </location>
</feature>
<evidence type="ECO:0000256" key="9">
    <source>
        <dbReference type="ARBA" id="ARBA00023306"/>
    </source>
</evidence>
<dbReference type="InterPro" id="IPR035979">
    <property type="entry name" value="RBD_domain_sf"/>
</dbReference>
<dbReference type="GO" id="GO:0016567">
    <property type="term" value="P:protein ubiquitination"/>
    <property type="evidence" value="ECO:0007669"/>
    <property type="project" value="TreeGrafter"/>
</dbReference>
<keyword evidence="2 12" id="KW-0479">Metal-binding</keyword>
<feature type="compositionally biased region" description="Polar residues" evidence="13">
    <location>
        <begin position="293"/>
        <end position="303"/>
    </location>
</feature>
<feature type="zinc finger region" description="C3H1-type" evidence="12">
    <location>
        <begin position="12"/>
        <end position="40"/>
    </location>
</feature>
<dbReference type="EMBL" id="JANIEX010000047">
    <property type="protein sequence ID" value="KAJ3575101.1"/>
    <property type="molecule type" value="Genomic_DNA"/>
</dbReference>
<dbReference type="Gene3D" id="3.30.70.330">
    <property type="match status" value="1"/>
</dbReference>
<dbReference type="InterPro" id="IPR011990">
    <property type="entry name" value="TPR-like_helical_dom_sf"/>
</dbReference>
<evidence type="ECO:0000256" key="8">
    <source>
        <dbReference type="ARBA" id="ARBA00022833"/>
    </source>
</evidence>
<reference evidence="16" key="1">
    <citation type="submission" date="2022-07" db="EMBL/GenBank/DDBJ databases">
        <title>Genome Sequence of Leucocoprinus birnbaumii.</title>
        <authorList>
            <person name="Buettner E."/>
        </authorList>
    </citation>
    <scope>NUCLEOTIDE SEQUENCE</scope>
    <source>
        <strain evidence="16">VT141</strain>
    </source>
</reference>
<dbReference type="GO" id="GO:0051301">
    <property type="term" value="P:cell division"/>
    <property type="evidence" value="ECO:0007669"/>
    <property type="project" value="UniProtKB-KW"/>
</dbReference>
<proteinExistence type="predicted"/>
<dbReference type="InterPro" id="IPR000504">
    <property type="entry name" value="RRM_dom"/>
</dbReference>
<evidence type="ECO:0000256" key="6">
    <source>
        <dbReference type="ARBA" id="ARBA00022786"/>
    </source>
</evidence>
<dbReference type="GO" id="GO:0031145">
    <property type="term" value="P:anaphase-promoting complex-dependent catabolic process"/>
    <property type="evidence" value="ECO:0007669"/>
    <property type="project" value="TreeGrafter"/>
</dbReference>
<dbReference type="GO" id="GO:0089701">
    <property type="term" value="C:U2AF complex"/>
    <property type="evidence" value="ECO:0007669"/>
    <property type="project" value="InterPro"/>
</dbReference>
<dbReference type="Pfam" id="PF13176">
    <property type="entry name" value="TPR_7"/>
    <property type="match status" value="1"/>
</dbReference>
<evidence type="ECO:0000256" key="12">
    <source>
        <dbReference type="PROSITE-ProRule" id="PRU00723"/>
    </source>
</evidence>
<dbReference type="GO" id="GO:0000398">
    <property type="term" value="P:mRNA splicing, via spliceosome"/>
    <property type="evidence" value="ECO:0007669"/>
    <property type="project" value="InterPro"/>
</dbReference>
<feature type="domain" description="RRM" evidence="14">
    <location>
        <begin position="44"/>
        <end position="140"/>
    </location>
</feature>
<dbReference type="SUPFAM" id="SSF48452">
    <property type="entry name" value="TPR-like"/>
    <property type="match status" value="2"/>
</dbReference>
<dbReference type="Pfam" id="PF13432">
    <property type="entry name" value="TPR_16"/>
    <property type="match status" value="1"/>
</dbReference>
<dbReference type="PROSITE" id="PS50005">
    <property type="entry name" value="TPR"/>
    <property type="match status" value="3"/>
</dbReference>
<evidence type="ECO:0000256" key="10">
    <source>
        <dbReference type="PROSITE-ProRule" id="PRU00176"/>
    </source>
</evidence>
<comment type="caution">
    <text evidence="16">The sequence shown here is derived from an EMBL/GenBank/DDBJ whole genome shotgun (WGS) entry which is preliminary data.</text>
</comment>
<organism evidence="16 17">
    <name type="scientific">Leucocoprinus birnbaumii</name>
    <dbReference type="NCBI Taxonomy" id="56174"/>
    <lineage>
        <taxon>Eukaryota</taxon>
        <taxon>Fungi</taxon>
        <taxon>Dikarya</taxon>
        <taxon>Basidiomycota</taxon>
        <taxon>Agaricomycotina</taxon>
        <taxon>Agaricomycetes</taxon>
        <taxon>Agaricomycetidae</taxon>
        <taxon>Agaricales</taxon>
        <taxon>Agaricineae</taxon>
        <taxon>Agaricaceae</taxon>
        <taxon>Leucocoprinus</taxon>
    </lineage>
</organism>
<evidence type="ECO:0000259" key="14">
    <source>
        <dbReference type="PROSITE" id="PS50102"/>
    </source>
</evidence>
<dbReference type="SUPFAM" id="SSF54928">
    <property type="entry name" value="RNA-binding domain, RBD"/>
    <property type="match status" value="1"/>
</dbReference>